<protein>
    <submittedName>
        <fullName evidence="1">Uncharacterized protein</fullName>
    </submittedName>
</protein>
<accession>A0A9I9E571</accession>
<dbReference type="AlphaFoldDB" id="A0A9I9E571"/>
<reference evidence="1" key="1">
    <citation type="submission" date="2023-03" db="UniProtKB">
        <authorList>
            <consortium name="EnsemblPlants"/>
        </authorList>
    </citation>
    <scope>IDENTIFICATION</scope>
</reference>
<dbReference type="EnsemblPlants" id="MELO3C028887.2.1">
    <property type="protein sequence ID" value="MELO3C028887.2.1"/>
    <property type="gene ID" value="MELO3C028887.2"/>
</dbReference>
<sequence>MVGLCALKSRSNINDLVGRRRLGWTSKTTNFGVFWMLKTTTTNLKN</sequence>
<proteinExistence type="predicted"/>
<dbReference type="Gramene" id="MELO3C028887.2.1">
    <property type="protein sequence ID" value="MELO3C028887.2.1"/>
    <property type="gene ID" value="MELO3C028887.2"/>
</dbReference>
<name>A0A9I9E571_CUCME</name>
<evidence type="ECO:0000313" key="1">
    <source>
        <dbReference type="EnsemblPlants" id="MELO3C028887.2.1"/>
    </source>
</evidence>
<organism evidence="1">
    <name type="scientific">Cucumis melo</name>
    <name type="common">Muskmelon</name>
    <dbReference type="NCBI Taxonomy" id="3656"/>
    <lineage>
        <taxon>Eukaryota</taxon>
        <taxon>Viridiplantae</taxon>
        <taxon>Streptophyta</taxon>
        <taxon>Embryophyta</taxon>
        <taxon>Tracheophyta</taxon>
        <taxon>Spermatophyta</taxon>
        <taxon>Magnoliopsida</taxon>
        <taxon>eudicotyledons</taxon>
        <taxon>Gunneridae</taxon>
        <taxon>Pentapetalae</taxon>
        <taxon>rosids</taxon>
        <taxon>fabids</taxon>
        <taxon>Cucurbitales</taxon>
        <taxon>Cucurbitaceae</taxon>
        <taxon>Benincaseae</taxon>
        <taxon>Cucumis</taxon>
    </lineage>
</organism>